<dbReference type="GO" id="GO:0044423">
    <property type="term" value="C:virion component"/>
    <property type="evidence" value="ECO:0007669"/>
    <property type="project" value="UniProtKB-KW"/>
</dbReference>
<evidence type="ECO:0000256" key="4">
    <source>
        <dbReference type="ARBA" id="ARBA00022844"/>
    </source>
</evidence>
<gene>
    <name evidence="8" type="ORF">H2BulkLitter12624_000004</name>
</gene>
<name>A0A514D5F7_9VIRU</name>
<evidence type="ECO:0000256" key="6">
    <source>
        <dbReference type="ARBA" id="ARBA00023296"/>
    </source>
</evidence>
<reference evidence="8" key="1">
    <citation type="submission" date="2019-05" db="EMBL/GenBank/DDBJ databases">
        <title>Metatranscriptomic reconstruction reveals RNA viruses with the potential to shape carbon cycling in soil.</title>
        <authorList>
            <person name="Starr E.P."/>
            <person name="Nuccio E."/>
            <person name="Pett-Ridge J."/>
            <person name="Banfield J.F."/>
            <person name="Firestone M.K."/>
        </authorList>
    </citation>
    <scope>NUCLEOTIDE SEQUENCE</scope>
    <source>
        <strain evidence="8">H2_Bulk_Litter_12_scaffold_624</strain>
    </source>
</reference>
<keyword evidence="2" id="KW-0945">Host-virus interaction</keyword>
<evidence type="ECO:0000313" key="8">
    <source>
        <dbReference type="EMBL" id="QDH88860.1"/>
    </source>
</evidence>
<dbReference type="Pfam" id="PF03863">
    <property type="entry name" value="Phage_mat-A"/>
    <property type="match status" value="1"/>
</dbReference>
<accession>A0A514D5F7</accession>
<evidence type="ECO:0000256" key="1">
    <source>
        <dbReference type="ARBA" id="ARBA00004328"/>
    </source>
</evidence>
<evidence type="ECO:0000256" key="3">
    <source>
        <dbReference type="ARBA" id="ARBA00022804"/>
    </source>
</evidence>
<dbReference type="EMBL" id="MN034434">
    <property type="protein sequence ID" value="QDH88860.1"/>
    <property type="molecule type" value="Genomic_RNA"/>
</dbReference>
<proteinExistence type="inferred from homology"/>
<comment type="subcellular location">
    <subcellularLocation>
        <location evidence="1">Virion</location>
    </subcellularLocation>
</comment>
<comment type="similarity">
    <text evidence="7">Belongs to the Leviviricetes maturation protein family.</text>
</comment>
<keyword evidence="5" id="KW-1175">Viral attachment to host cell pilus</keyword>
<evidence type="ECO:0000256" key="5">
    <source>
        <dbReference type="ARBA" id="ARBA00023104"/>
    </source>
</evidence>
<keyword evidence="4" id="KW-0946">Virion</keyword>
<dbReference type="GO" id="GO:0039666">
    <property type="term" value="P:virion attachment to host cell pilus"/>
    <property type="evidence" value="ECO:0007669"/>
    <property type="project" value="UniProtKB-KW"/>
</dbReference>
<keyword evidence="3" id="KW-1161">Viral attachment to host cell</keyword>
<sequence length="385" mass="42832">MPDYDQWVPDPANKVGSYTRHFKVWKRTPNWGKLQADDVPVNDYDDLRAQYSQKYYTGQFRTDTVTGEVVTVVQPQYLFFGYGIENELSKLMIATDQTNIVSRLFNEAQVKALGKLADQKINLAVALAEGRKTCEHILSTAMRVSNAYRALRKGRLGEVADILGVKPNKAHKSWLEYKYGWMPLLMDVKGAAEALAQQQLGRPLKFSVSSKASSAVKYSGVVPFTPAGGGPSVNGVRALAGSLEVRVKIYAELTSPHVSAAQQLGLTNPMLVAWELVPFSFVFDWFISVGDYLKSLTALQGVTVRKAMKSLVIDMNATVADPSTVTFDGRYRWDTGLIQCEAKLRQYQRRSFGVDVFELYPPSNLMSLDATKLITSLALLQATHR</sequence>
<keyword evidence="6" id="KW-1160">Virus entry into host cell</keyword>
<dbReference type="InterPro" id="IPR005563">
    <property type="entry name" value="A_protein"/>
</dbReference>
<protein>
    <recommendedName>
        <fullName evidence="9">Maturation</fullName>
    </recommendedName>
</protein>
<evidence type="ECO:0000256" key="7">
    <source>
        <dbReference type="ARBA" id="ARBA00035110"/>
    </source>
</evidence>
<evidence type="ECO:0008006" key="9">
    <source>
        <dbReference type="Google" id="ProtNLM"/>
    </source>
</evidence>
<organism evidence="8">
    <name type="scientific">Leviviridae sp</name>
    <dbReference type="NCBI Taxonomy" id="2027243"/>
    <lineage>
        <taxon>Viruses</taxon>
        <taxon>Riboviria</taxon>
        <taxon>Orthornavirae</taxon>
        <taxon>Lenarviricota</taxon>
        <taxon>Leviviricetes</taxon>
        <taxon>Norzivirales</taxon>
        <taxon>Fiersviridae</taxon>
    </lineage>
</organism>
<evidence type="ECO:0000256" key="2">
    <source>
        <dbReference type="ARBA" id="ARBA00022581"/>
    </source>
</evidence>